<keyword evidence="4" id="KW-1185">Reference proteome</keyword>
<evidence type="ECO:0000313" key="5">
    <source>
        <dbReference type="RefSeq" id="XP_029646536.1"/>
    </source>
</evidence>
<dbReference type="RefSeq" id="XP_029646536.1">
    <property type="nucleotide sequence ID" value="XM_029790676.2"/>
</dbReference>
<evidence type="ECO:0000256" key="2">
    <source>
        <dbReference type="ARBA" id="ARBA00011695"/>
    </source>
</evidence>
<dbReference type="Gene3D" id="1.10.287.370">
    <property type="match status" value="1"/>
</dbReference>
<dbReference type="CDD" id="cd23164">
    <property type="entry name" value="Prefoldin_1"/>
    <property type="match status" value="1"/>
</dbReference>
<dbReference type="Proteomes" id="UP000515154">
    <property type="component" value="Linkage group LG16"/>
</dbReference>
<dbReference type="PANTHER" id="PTHR20903:SF0">
    <property type="entry name" value="PREFOLDIN SUBUNIT 1"/>
    <property type="match status" value="1"/>
</dbReference>
<proteinExistence type="inferred from homology"/>
<dbReference type="GO" id="GO:0016272">
    <property type="term" value="C:prefoldin complex"/>
    <property type="evidence" value="ECO:0007669"/>
    <property type="project" value="InterPro"/>
</dbReference>
<sequence length="126" mass="14478">MAVAGIPVDQELKKAFQDLQSKMIATRQQLKMSDAQIETLKRQKAHAKVLDQEISTLPSDTRTYEGVGRMFILQEIPQVRENLMKKIETSEEKVKTLTNKQVILEKSLKDSEDNLREMIMSKQSTK</sequence>
<evidence type="ECO:0000256" key="3">
    <source>
        <dbReference type="ARBA" id="ARBA00023186"/>
    </source>
</evidence>
<dbReference type="GO" id="GO:0044183">
    <property type="term" value="F:protein folding chaperone"/>
    <property type="evidence" value="ECO:0007669"/>
    <property type="project" value="TreeGrafter"/>
</dbReference>
<name>A0A6P7T9X2_9MOLL</name>
<dbReference type="AlphaFoldDB" id="A0A6P7T9X2"/>
<dbReference type="InterPro" id="IPR009053">
    <property type="entry name" value="Prefoldin"/>
</dbReference>
<comment type="similarity">
    <text evidence="1">Belongs to the prefoldin subunit beta family.</text>
</comment>
<dbReference type="Pfam" id="PF01920">
    <property type="entry name" value="Prefoldin_2"/>
    <property type="match status" value="1"/>
</dbReference>
<dbReference type="GO" id="GO:0005737">
    <property type="term" value="C:cytoplasm"/>
    <property type="evidence" value="ECO:0007669"/>
    <property type="project" value="TreeGrafter"/>
</dbReference>
<protein>
    <submittedName>
        <fullName evidence="5">Prefoldin subunit 1</fullName>
    </submittedName>
</protein>
<comment type="subunit">
    <text evidence="2">Heterohexamer of two PFD-alpha type and four PFD-beta type subunits.</text>
</comment>
<keyword evidence="3" id="KW-0143">Chaperone</keyword>
<accession>A0A6P7T9X2</accession>
<reference evidence="5" key="1">
    <citation type="submission" date="2025-08" db="UniProtKB">
        <authorList>
            <consortium name="RefSeq"/>
        </authorList>
    </citation>
    <scope>IDENTIFICATION</scope>
</reference>
<dbReference type="SUPFAM" id="SSF46579">
    <property type="entry name" value="Prefoldin"/>
    <property type="match status" value="1"/>
</dbReference>
<organism evidence="4 5">
    <name type="scientific">Octopus sinensis</name>
    <name type="common">East Asian common octopus</name>
    <dbReference type="NCBI Taxonomy" id="2607531"/>
    <lineage>
        <taxon>Eukaryota</taxon>
        <taxon>Metazoa</taxon>
        <taxon>Spiralia</taxon>
        <taxon>Lophotrochozoa</taxon>
        <taxon>Mollusca</taxon>
        <taxon>Cephalopoda</taxon>
        <taxon>Coleoidea</taxon>
        <taxon>Octopodiformes</taxon>
        <taxon>Octopoda</taxon>
        <taxon>Incirrata</taxon>
        <taxon>Octopodidae</taxon>
        <taxon>Octopus</taxon>
    </lineage>
</organism>
<dbReference type="PANTHER" id="PTHR20903">
    <property type="entry name" value="PREFOLDIN SUBUNIT 1-RELATED"/>
    <property type="match status" value="1"/>
</dbReference>
<dbReference type="GO" id="GO:0051082">
    <property type="term" value="F:unfolded protein binding"/>
    <property type="evidence" value="ECO:0007669"/>
    <property type="project" value="InterPro"/>
</dbReference>
<dbReference type="InterPro" id="IPR002777">
    <property type="entry name" value="PFD_beta-like"/>
</dbReference>
<evidence type="ECO:0000313" key="4">
    <source>
        <dbReference type="Proteomes" id="UP000515154"/>
    </source>
</evidence>
<dbReference type="KEGG" id="osn:115220534"/>
<evidence type="ECO:0000256" key="1">
    <source>
        <dbReference type="ARBA" id="ARBA00008045"/>
    </source>
</evidence>
<gene>
    <name evidence="5" type="primary">LOC115220534</name>
</gene>